<evidence type="ECO:0000256" key="2">
    <source>
        <dbReference type="ARBA" id="ARBA00020752"/>
    </source>
</evidence>
<dbReference type="EMBL" id="JAAVJF010000001">
    <property type="protein sequence ID" value="NYR14813.1"/>
    <property type="molecule type" value="Genomic_DNA"/>
</dbReference>
<evidence type="ECO:0000256" key="5">
    <source>
        <dbReference type="PIRNR" id="PIRNR000723"/>
    </source>
</evidence>
<dbReference type="AlphaFoldDB" id="A0A7L4P7X8"/>
<evidence type="ECO:0000313" key="8">
    <source>
        <dbReference type="Proteomes" id="UP000554766"/>
    </source>
</evidence>
<dbReference type="PIRSF" id="PIRSF000723">
    <property type="entry name" value="Carbamate_kin"/>
    <property type="match status" value="1"/>
</dbReference>
<dbReference type="CDD" id="cd04235">
    <property type="entry name" value="AAK_CK"/>
    <property type="match status" value="1"/>
</dbReference>
<keyword evidence="8" id="KW-1185">Reference proteome</keyword>
<proteinExistence type="inferred from homology"/>
<dbReference type="SUPFAM" id="SSF53633">
    <property type="entry name" value="Carbamate kinase-like"/>
    <property type="match status" value="1"/>
</dbReference>
<evidence type="ECO:0000256" key="1">
    <source>
        <dbReference type="ARBA" id="ARBA00011066"/>
    </source>
</evidence>
<comment type="caution">
    <text evidence="7">The sequence shown here is derived from an EMBL/GenBank/DDBJ whole genome shotgun (WGS) entry which is preliminary data.</text>
</comment>
<dbReference type="PANTHER" id="PTHR30409">
    <property type="entry name" value="CARBAMATE KINASE"/>
    <property type="match status" value="1"/>
</dbReference>
<dbReference type="InterPro" id="IPR003964">
    <property type="entry name" value="Carb_kinase"/>
</dbReference>
<dbReference type="GO" id="GO:0019546">
    <property type="term" value="P:L-arginine deiminase pathway"/>
    <property type="evidence" value="ECO:0007669"/>
    <property type="project" value="TreeGrafter"/>
</dbReference>
<gene>
    <name evidence="7" type="ORF">HC235_02320</name>
</gene>
<keyword evidence="3 5" id="KW-0808">Transferase</keyword>
<organism evidence="7 8">
    <name type="scientific">Pyrobaculum arsenaticum</name>
    <dbReference type="NCBI Taxonomy" id="121277"/>
    <lineage>
        <taxon>Archaea</taxon>
        <taxon>Thermoproteota</taxon>
        <taxon>Thermoprotei</taxon>
        <taxon>Thermoproteales</taxon>
        <taxon>Thermoproteaceae</taxon>
        <taxon>Pyrobaculum</taxon>
    </lineage>
</organism>
<dbReference type="Proteomes" id="UP000554766">
    <property type="component" value="Unassembled WGS sequence"/>
</dbReference>
<feature type="domain" description="Aspartate/glutamate/uridylate kinase" evidence="6">
    <location>
        <begin position="1"/>
        <end position="278"/>
    </location>
</feature>
<evidence type="ECO:0000313" key="7">
    <source>
        <dbReference type="EMBL" id="NYR14813.1"/>
    </source>
</evidence>
<evidence type="ECO:0000259" key="6">
    <source>
        <dbReference type="Pfam" id="PF00696"/>
    </source>
</evidence>
<dbReference type="GO" id="GO:0008804">
    <property type="term" value="F:carbamate kinase activity"/>
    <property type="evidence" value="ECO:0007669"/>
    <property type="project" value="InterPro"/>
</dbReference>
<dbReference type="RefSeq" id="WP_011900157.1">
    <property type="nucleotide sequence ID" value="NZ_JAAVJF010000001.1"/>
</dbReference>
<dbReference type="NCBIfam" id="NF009007">
    <property type="entry name" value="PRK12352.1"/>
    <property type="match status" value="1"/>
</dbReference>
<reference evidence="7 8" key="1">
    <citation type="journal article" date="2020" name="Nat. Commun.">
        <title>The structures of two archaeal type IV pili illuminate evolutionary relationships.</title>
        <authorList>
            <person name="Wang F."/>
            <person name="Baquero D.P."/>
            <person name="Su Z."/>
            <person name="Beltran L.C."/>
            <person name="Prangishvili D."/>
            <person name="Krupovic M."/>
            <person name="Egelman E.H."/>
        </authorList>
    </citation>
    <scope>NUCLEOTIDE SEQUENCE [LARGE SCALE GENOMIC DNA]</scope>
    <source>
        <strain evidence="7 8">2GA</strain>
    </source>
</reference>
<keyword evidence="4 5" id="KW-0418">Kinase</keyword>
<dbReference type="FunFam" id="3.40.1160.10:FF:000007">
    <property type="entry name" value="Carbamate kinase"/>
    <property type="match status" value="1"/>
</dbReference>
<evidence type="ECO:0000256" key="3">
    <source>
        <dbReference type="ARBA" id="ARBA00022679"/>
    </source>
</evidence>
<evidence type="ECO:0000256" key="4">
    <source>
        <dbReference type="ARBA" id="ARBA00022777"/>
    </source>
</evidence>
<dbReference type="InterPro" id="IPR036393">
    <property type="entry name" value="AceGlu_kinase-like_sf"/>
</dbReference>
<protein>
    <recommendedName>
        <fullName evidence="2 5">Carbamate kinase</fullName>
    </recommendedName>
</protein>
<dbReference type="InterPro" id="IPR001048">
    <property type="entry name" value="Asp/Glu/Uridylate_kinase"/>
</dbReference>
<dbReference type="Pfam" id="PF00696">
    <property type="entry name" value="AA_kinase"/>
    <property type="match status" value="1"/>
</dbReference>
<dbReference type="GO" id="GO:0005829">
    <property type="term" value="C:cytosol"/>
    <property type="evidence" value="ECO:0007669"/>
    <property type="project" value="TreeGrafter"/>
</dbReference>
<name>A0A7L4P7X8_9CREN</name>
<dbReference type="Gene3D" id="3.40.1160.10">
    <property type="entry name" value="Acetylglutamate kinase-like"/>
    <property type="match status" value="1"/>
</dbReference>
<accession>A0A7L4P7X8</accession>
<comment type="similarity">
    <text evidence="1 5">Belongs to the carbamate kinase family.</text>
</comment>
<dbReference type="PANTHER" id="PTHR30409:SF1">
    <property type="entry name" value="CARBAMATE KINASE-RELATED"/>
    <property type="match status" value="1"/>
</dbReference>
<dbReference type="GeneID" id="5056413"/>
<sequence length="298" mass="32284">MKVVIALGGNAFSRPAEPITQEGHLRNVEAAARVVYRIIQEGHRVLVTHGNGPQVGFFVELQKDRPAFLLDSLTAATQGLLGYLIVSALDKYLGRGRSVAVVTRVEVDCDDPAFKDPTKFIGSLYTEEEAKALAEKYGWVFKRDPRGGMRRVVPSPTPLKVVEMEAIRQLFEEGFVVVAGGGGGVPTCDGRGVEGVVDKDLASALIAAGLGADFFIILTDVDGVYLNYGKPNQKKLATVRVDELEKYYYEGHFPPGSMGPKVLAAINFIRRGGKKAAIGALEEGYEVFKGEKGTQILR</sequence>
<dbReference type="PRINTS" id="PR01469">
    <property type="entry name" value="CARBMTKINASE"/>
</dbReference>
<dbReference type="OMA" id="SMGPKIQ"/>